<dbReference type="GeneID" id="9948119"/>
<name>A0A1S0TPG0_LOALO</name>
<dbReference type="EMBL" id="JH712068">
    <property type="protein sequence ID" value="EFO17826.1"/>
    <property type="molecule type" value="Genomic_DNA"/>
</dbReference>
<dbReference type="AlphaFoldDB" id="A0A1S0TPG0"/>
<reference evidence="1" key="1">
    <citation type="submission" date="2012-04" db="EMBL/GenBank/DDBJ databases">
        <title>The Genome Sequence of Loa loa.</title>
        <authorList>
            <consortium name="The Broad Institute Genome Sequencing Platform"/>
            <consortium name="Broad Institute Genome Sequencing Center for Infectious Disease"/>
            <person name="Nutman T.B."/>
            <person name="Fink D.L."/>
            <person name="Russ C."/>
            <person name="Young S."/>
            <person name="Zeng Q."/>
            <person name="Gargeya S."/>
            <person name="Alvarado L."/>
            <person name="Berlin A."/>
            <person name="Chapman S.B."/>
            <person name="Chen Z."/>
            <person name="Freedman E."/>
            <person name="Gellesch M."/>
            <person name="Goldberg J."/>
            <person name="Griggs A."/>
            <person name="Gujja S."/>
            <person name="Heilman E.R."/>
            <person name="Heiman D."/>
            <person name="Howarth C."/>
            <person name="Mehta T."/>
            <person name="Neiman D."/>
            <person name="Pearson M."/>
            <person name="Roberts A."/>
            <person name="Saif S."/>
            <person name="Shea T."/>
            <person name="Shenoy N."/>
            <person name="Sisk P."/>
            <person name="Stolte C."/>
            <person name="Sykes S."/>
            <person name="White J."/>
            <person name="Yandava C."/>
            <person name="Haas B."/>
            <person name="Henn M.R."/>
            <person name="Nusbaum C."/>
            <person name="Birren B."/>
        </authorList>
    </citation>
    <scope>NUCLEOTIDE SEQUENCE [LARGE SCALE GENOMIC DNA]</scope>
</reference>
<protein>
    <submittedName>
        <fullName evidence="1">Uncharacterized protein</fullName>
    </submittedName>
</protein>
<dbReference type="RefSeq" id="XP_003146244.1">
    <property type="nucleotide sequence ID" value="XM_003146196.1"/>
</dbReference>
<gene>
    <name evidence="1" type="ORF">LOAG_10672</name>
</gene>
<evidence type="ECO:0000313" key="1">
    <source>
        <dbReference type="EMBL" id="EFO17826.1"/>
    </source>
</evidence>
<dbReference type="CTD" id="9948119"/>
<accession>A0A1S0TPG0</accession>
<dbReference type="InParanoid" id="A0A1S0TPG0"/>
<organism evidence="1">
    <name type="scientific">Loa loa</name>
    <name type="common">Eye worm</name>
    <name type="synonym">Filaria loa</name>
    <dbReference type="NCBI Taxonomy" id="7209"/>
    <lineage>
        <taxon>Eukaryota</taxon>
        <taxon>Metazoa</taxon>
        <taxon>Ecdysozoa</taxon>
        <taxon>Nematoda</taxon>
        <taxon>Chromadorea</taxon>
        <taxon>Rhabditida</taxon>
        <taxon>Spirurina</taxon>
        <taxon>Spiruromorpha</taxon>
        <taxon>Filarioidea</taxon>
        <taxon>Onchocercidae</taxon>
        <taxon>Loa</taxon>
    </lineage>
</organism>
<sequence>MPHGKILDRPINMHCPLKINDERNSEIQSITLKKPIQKVDKQKEEPIP</sequence>
<dbReference type="KEGG" id="loa:LOAG_10672"/>
<proteinExistence type="predicted"/>